<sequence length="312" mass="36415">MIKNIEVINYIKKFKKNKVGKFSFQVTEGKITALLGSSGSGKTVLINSIIGCYKKYSGNILINNKSIKKANGFKENQNIGFYTQIDFSLQNFTLKKYLTNMSLIMGIKRKYVKEKINYWIDFFDLTDSKDKKVKNFSWGMKNRVNLILCLLKEPNILILDEPGANLDSYWTNKIKNLLIKYKKEGKTIIITAHNIDEIAEIIDNYLIIDNGELIFQGSKEELNVFSKYKVFLKSNFDVVKFREFLLTREIQSFRYDEEENSLVIAVKNYKQLNYLFLYLIKNNLLLKNLIKLPINMESIHKALESKKLENEV</sequence>
<keyword evidence="6" id="KW-1185">Reference proteome</keyword>
<dbReference type="Gene3D" id="3.40.50.300">
    <property type="entry name" value="P-loop containing nucleotide triphosphate hydrolases"/>
    <property type="match status" value="1"/>
</dbReference>
<dbReference type="SMART" id="SM00382">
    <property type="entry name" value="AAA"/>
    <property type="match status" value="1"/>
</dbReference>
<evidence type="ECO:0000313" key="6">
    <source>
        <dbReference type="Proteomes" id="UP000231823"/>
    </source>
</evidence>
<dbReference type="PROSITE" id="PS50893">
    <property type="entry name" value="ABC_TRANSPORTER_2"/>
    <property type="match status" value="1"/>
</dbReference>
<name>A0A2K8SDG3_9MOLU</name>
<dbReference type="RefSeq" id="WP_100916464.1">
    <property type="nucleotide sequence ID" value="NZ_CP025057.1"/>
</dbReference>
<gene>
    <name evidence="5" type="ORF">SFLOR_v1c04200</name>
</gene>
<dbReference type="SUPFAM" id="SSF52540">
    <property type="entry name" value="P-loop containing nucleoside triphosphate hydrolases"/>
    <property type="match status" value="1"/>
</dbReference>
<dbReference type="OrthoDB" id="9779029at2"/>
<evidence type="ECO:0000313" key="5">
    <source>
        <dbReference type="EMBL" id="AUB31472.1"/>
    </source>
</evidence>
<dbReference type="EMBL" id="CP025057">
    <property type="protein sequence ID" value="AUB31472.1"/>
    <property type="molecule type" value="Genomic_DNA"/>
</dbReference>
<evidence type="ECO:0000259" key="4">
    <source>
        <dbReference type="PROSITE" id="PS50893"/>
    </source>
</evidence>
<feature type="domain" description="ABC transporter" evidence="4">
    <location>
        <begin position="2"/>
        <end position="235"/>
    </location>
</feature>
<dbReference type="PANTHER" id="PTHR43038:SF3">
    <property type="entry name" value="ABC TRANSPORTER G FAMILY MEMBER 20 ISOFORM X1"/>
    <property type="match status" value="1"/>
</dbReference>
<dbReference type="GO" id="GO:0005524">
    <property type="term" value="F:ATP binding"/>
    <property type="evidence" value="ECO:0007669"/>
    <property type="project" value="UniProtKB-KW"/>
</dbReference>
<evidence type="ECO:0000256" key="3">
    <source>
        <dbReference type="ARBA" id="ARBA00022840"/>
    </source>
</evidence>
<keyword evidence="2" id="KW-0547">Nucleotide-binding</keyword>
<protein>
    <submittedName>
        <fullName evidence="5">ABC transporter ATP-binding protein</fullName>
    </submittedName>
</protein>
<dbReference type="GO" id="GO:0016887">
    <property type="term" value="F:ATP hydrolysis activity"/>
    <property type="evidence" value="ECO:0007669"/>
    <property type="project" value="InterPro"/>
</dbReference>
<organism evidence="5 6">
    <name type="scientific">Spiroplasma floricola 23-6</name>
    <dbReference type="NCBI Taxonomy" id="1336749"/>
    <lineage>
        <taxon>Bacteria</taxon>
        <taxon>Bacillati</taxon>
        <taxon>Mycoplasmatota</taxon>
        <taxon>Mollicutes</taxon>
        <taxon>Entomoplasmatales</taxon>
        <taxon>Spiroplasmataceae</taxon>
        <taxon>Spiroplasma</taxon>
    </lineage>
</organism>
<dbReference type="Pfam" id="PF00005">
    <property type="entry name" value="ABC_tran"/>
    <property type="match status" value="1"/>
</dbReference>
<dbReference type="AlphaFoldDB" id="A0A2K8SDG3"/>
<evidence type="ECO:0000256" key="2">
    <source>
        <dbReference type="ARBA" id="ARBA00022741"/>
    </source>
</evidence>
<accession>A0A2K8SDG3</accession>
<dbReference type="GO" id="GO:0016020">
    <property type="term" value="C:membrane"/>
    <property type="evidence" value="ECO:0007669"/>
    <property type="project" value="InterPro"/>
</dbReference>
<reference evidence="5 6" key="1">
    <citation type="submission" date="2017-12" db="EMBL/GenBank/DDBJ databases">
        <title>Complete genome sequence of Spiroplasma floricola 23-6 (ATCC 29989).</title>
        <authorList>
            <person name="Tsai Y.-M."/>
            <person name="Wu P.-S."/>
            <person name="Lo W.-S."/>
            <person name="Kuo C.-H."/>
        </authorList>
    </citation>
    <scope>NUCLEOTIDE SEQUENCE [LARGE SCALE GENOMIC DNA]</scope>
    <source>
        <strain evidence="5 6">23-6</strain>
    </source>
</reference>
<dbReference type="KEGG" id="sfz:SFLOR_v1c04200"/>
<dbReference type="GO" id="GO:0022857">
    <property type="term" value="F:transmembrane transporter activity"/>
    <property type="evidence" value="ECO:0007669"/>
    <property type="project" value="UniProtKB-ARBA"/>
</dbReference>
<dbReference type="InterPro" id="IPR003439">
    <property type="entry name" value="ABC_transporter-like_ATP-bd"/>
</dbReference>
<dbReference type="InterPro" id="IPR015856">
    <property type="entry name" value="ABC_transpr_CbiO/EcfA_su"/>
</dbReference>
<dbReference type="PANTHER" id="PTHR43038">
    <property type="entry name" value="ATP-BINDING CASSETTE, SUB-FAMILY H, MEMBER 1"/>
    <property type="match status" value="1"/>
</dbReference>
<dbReference type="InterPro" id="IPR003593">
    <property type="entry name" value="AAA+_ATPase"/>
</dbReference>
<proteinExistence type="predicted"/>
<dbReference type="CDD" id="cd03225">
    <property type="entry name" value="ABC_cobalt_CbiO_domain1"/>
    <property type="match status" value="1"/>
</dbReference>
<keyword evidence="1" id="KW-0813">Transport</keyword>
<keyword evidence="3 5" id="KW-0067">ATP-binding</keyword>
<dbReference type="InterPro" id="IPR027417">
    <property type="entry name" value="P-loop_NTPase"/>
</dbReference>
<evidence type="ECO:0000256" key="1">
    <source>
        <dbReference type="ARBA" id="ARBA00022448"/>
    </source>
</evidence>
<dbReference type="Proteomes" id="UP000231823">
    <property type="component" value="Chromosome"/>
</dbReference>